<evidence type="ECO:0000256" key="7">
    <source>
        <dbReference type="ARBA" id="ARBA00022598"/>
    </source>
</evidence>
<comment type="subcellular location">
    <subcellularLocation>
        <location evidence="3">Cell membrane</location>
        <topology evidence="3">Multi-pass membrane protein</topology>
    </subcellularLocation>
    <subcellularLocation>
        <location evidence="1">Lipid droplet</location>
    </subcellularLocation>
    <subcellularLocation>
        <location evidence="2">Peroxisome membrane</location>
        <topology evidence="2">Multi-pass membrane protein</topology>
    </subcellularLocation>
</comment>
<keyword evidence="11" id="KW-0067">ATP-binding</keyword>
<keyword evidence="13" id="KW-0445">Lipid transport</keyword>
<evidence type="ECO:0000259" key="21">
    <source>
        <dbReference type="Pfam" id="PF00501"/>
    </source>
</evidence>
<feature type="domain" description="AMP-binding enzyme C-terminal" evidence="22">
    <location>
        <begin position="522"/>
        <end position="610"/>
    </location>
</feature>
<evidence type="ECO:0000256" key="4">
    <source>
        <dbReference type="ARBA" id="ARBA00006432"/>
    </source>
</evidence>
<proteinExistence type="inferred from homology"/>
<feature type="transmembrane region" description="Helical" evidence="20">
    <location>
        <begin position="276"/>
        <end position="299"/>
    </location>
</feature>
<reference evidence="23" key="1">
    <citation type="submission" date="2018-08" db="EMBL/GenBank/DDBJ databases">
        <title>Draft genome sequence of azole-resistant Aspergillus thermomutatus (Neosartorya pseudofischeri) strain HMR AF 39, isolated from a human nasal aspirate.</title>
        <authorList>
            <person name="Parent-Michaud M."/>
            <person name="Dufresne P.J."/>
            <person name="Fournier E."/>
            <person name="Martineau C."/>
            <person name="Moreira S."/>
            <person name="Perkins V."/>
            <person name="De Repentigny L."/>
            <person name="Dufresne S.F."/>
        </authorList>
    </citation>
    <scope>NUCLEOTIDE SEQUENCE [LARGE SCALE GENOMIC DNA]</scope>
    <source>
        <strain evidence="23">HMR AF 39</strain>
    </source>
</reference>
<comment type="caution">
    <text evidence="23">The sequence shown here is derived from an EMBL/GenBank/DDBJ whole genome shotgun (WGS) entry which is preliminary data.</text>
</comment>
<keyword evidence="12 20" id="KW-1133">Transmembrane helix</keyword>
<dbReference type="InterPro" id="IPR000873">
    <property type="entry name" value="AMP-dep_synth/lig_dom"/>
</dbReference>
<keyword evidence="8" id="KW-0551">Lipid droplet</keyword>
<dbReference type="Pfam" id="PF13193">
    <property type="entry name" value="AMP-binding_C"/>
    <property type="match status" value="1"/>
</dbReference>
<dbReference type="PANTHER" id="PTHR43107">
    <property type="entry name" value="LONG-CHAIN FATTY ACID TRANSPORT PROTEIN"/>
    <property type="match status" value="1"/>
</dbReference>
<keyword evidence="14 20" id="KW-0472">Membrane</keyword>
<evidence type="ECO:0000256" key="3">
    <source>
        <dbReference type="ARBA" id="ARBA00004651"/>
    </source>
</evidence>
<dbReference type="Pfam" id="PF00501">
    <property type="entry name" value="AMP-binding"/>
    <property type="match status" value="1"/>
</dbReference>
<organism evidence="23 24">
    <name type="scientific">Aspergillus thermomutatus</name>
    <name type="common">Neosartorya pseudofischeri</name>
    <dbReference type="NCBI Taxonomy" id="41047"/>
    <lineage>
        <taxon>Eukaryota</taxon>
        <taxon>Fungi</taxon>
        <taxon>Dikarya</taxon>
        <taxon>Ascomycota</taxon>
        <taxon>Pezizomycotina</taxon>
        <taxon>Eurotiomycetes</taxon>
        <taxon>Eurotiomycetidae</taxon>
        <taxon>Eurotiales</taxon>
        <taxon>Aspergillaceae</taxon>
        <taxon>Aspergillus</taxon>
        <taxon>Aspergillus subgen. Fumigati</taxon>
    </lineage>
</organism>
<evidence type="ECO:0000256" key="14">
    <source>
        <dbReference type="ARBA" id="ARBA00023136"/>
    </source>
</evidence>
<evidence type="ECO:0000256" key="15">
    <source>
        <dbReference type="ARBA" id="ARBA00023140"/>
    </source>
</evidence>
<dbReference type="FunFam" id="3.30.300.30:FF:000002">
    <property type="entry name" value="Long-chain fatty acid transport protein 1"/>
    <property type="match status" value="1"/>
</dbReference>
<evidence type="ECO:0000256" key="17">
    <source>
        <dbReference type="ARBA" id="ARBA00060276"/>
    </source>
</evidence>
<evidence type="ECO:0000256" key="2">
    <source>
        <dbReference type="ARBA" id="ARBA00004585"/>
    </source>
</evidence>
<keyword evidence="6" id="KW-1003">Cell membrane</keyword>
<dbReference type="GO" id="GO:0004467">
    <property type="term" value="F:long-chain fatty acid-CoA ligase activity"/>
    <property type="evidence" value="ECO:0007669"/>
    <property type="project" value="TreeGrafter"/>
</dbReference>
<dbReference type="GO" id="GO:0005324">
    <property type="term" value="F:long-chain fatty acid transmembrane transporter activity"/>
    <property type="evidence" value="ECO:0007669"/>
    <property type="project" value="TreeGrafter"/>
</dbReference>
<dbReference type="Proteomes" id="UP000215305">
    <property type="component" value="Unassembled WGS sequence"/>
</dbReference>
<sequence length="658" mass="73842">MLPIPIPSLPDVPLSLSGPAVATTLAYLNAKYSLFYDMTLIKGLLKIAVKTSMAQRRDRLNLFYILENHALSPSTKDQPFIVYNGRTWTFHETYELALRYGNWFKTVHSVKPKEIVALDFMNSSTFIFLLLGLWSIGAVPAFINYNLTGKPLTHSVRTSTARLLIVDEEVRKCFPPEQLQIFASTDFREDKGAVEVVFFTQDVEAQIMQTEAVREDDKVRSGPVLRDMALLIYTSGTTGLPKPAIVSWRKCWTGSTFVTNWLGIKPADRFFTCMPLYHSSACVLGFMSCLMSGSTLIIGRKFSARSFWKEARENNATIVQYVGETLRYLLAVPPQIDPVTGEDLDKKHNVRAIFGNGLRPDIWNRVKERFNIPTIAEFYAATEGTSGSWNLSSNDFTAGAIGRNGALTKLILGSGLAVVEVDHESQQPWRDPQTGLCRKVPQGEPGELLYAIDPNDPSDKFQGYFKNSKATEGKIIRDVLRKGDAFFRTGDMVRWDREGRWYFSDRLGDTFRWKSENVSTNEVAEVLGTHPDVHEANVYGVALPNHDGRAGCAAVVFHQQLQAANPSELAEPSQKVLDSLATHVLKNLPRFAAPLFLRVTPEMQATGNNKQQKHVLRTEGVDPALVSGKDKLYWLQGNTYVPFEQKDWNRLHSGHVKL</sequence>
<dbReference type="InterPro" id="IPR020845">
    <property type="entry name" value="AMP-binding_CS"/>
</dbReference>
<evidence type="ECO:0000256" key="20">
    <source>
        <dbReference type="SAM" id="Phobius"/>
    </source>
</evidence>
<dbReference type="EMBL" id="NKHU02000148">
    <property type="protein sequence ID" value="RHZ51483.1"/>
    <property type="molecule type" value="Genomic_DNA"/>
</dbReference>
<evidence type="ECO:0000256" key="5">
    <source>
        <dbReference type="ARBA" id="ARBA00022448"/>
    </source>
</evidence>
<dbReference type="SUPFAM" id="SSF56801">
    <property type="entry name" value="Acetyl-CoA synthetase-like"/>
    <property type="match status" value="1"/>
</dbReference>
<comment type="function">
    <text evidence="17">Acyl-CoA synthetase required for both the import of long chain fatty acids (LCFAs) (C14-C18) and the activation very long chain fatty acids (VLCFAs) (C20-C26) by esterification of the fatty acids into metabolically active CoA-thioesters for subsequent degradation or incorporation into phospholipids. The transport and fatty acyl-CoA synthetase activities are genetically separable and are thus independent activities. Esterifies VLCFAs in the peroxisome matrix. The VLCFAs are actively transported into peroxisomes by a PXA1-PXA2 heterodimeric transporter in the peroxisomal membrane.</text>
</comment>
<dbReference type="InterPro" id="IPR042099">
    <property type="entry name" value="ANL_N_sf"/>
</dbReference>
<dbReference type="FunFam" id="3.40.50.12780:FF:000019">
    <property type="entry name" value="Long-chain fatty acid transporter"/>
    <property type="match status" value="1"/>
</dbReference>
<keyword evidence="15" id="KW-0576">Peroxisome</keyword>
<dbReference type="PROSITE" id="PS00455">
    <property type="entry name" value="AMP_BINDING"/>
    <property type="match status" value="1"/>
</dbReference>
<comment type="similarity">
    <text evidence="4">Belongs to the ATP-dependent AMP-binding enzyme family.</text>
</comment>
<evidence type="ECO:0000256" key="16">
    <source>
        <dbReference type="ARBA" id="ARBA00051585"/>
    </source>
</evidence>
<comment type="catalytic activity">
    <reaction evidence="16">
        <text>a very long-chain fatty acid + ATP + CoA = a very long-chain fatty acyl-CoA + AMP + diphosphate</text>
        <dbReference type="Rhea" id="RHEA:54536"/>
        <dbReference type="ChEBI" id="CHEBI:30616"/>
        <dbReference type="ChEBI" id="CHEBI:33019"/>
        <dbReference type="ChEBI" id="CHEBI:57287"/>
        <dbReference type="ChEBI" id="CHEBI:58950"/>
        <dbReference type="ChEBI" id="CHEBI:138261"/>
        <dbReference type="ChEBI" id="CHEBI:456215"/>
    </reaction>
</comment>
<evidence type="ECO:0000256" key="19">
    <source>
        <dbReference type="ARBA" id="ARBA00078285"/>
    </source>
</evidence>
<evidence type="ECO:0000256" key="6">
    <source>
        <dbReference type="ARBA" id="ARBA00022475"/>
    </source>
</evidence>
<evidence type="ECO:0000259" key="22">
    <source>
        <dbReference type="Pfam" id="PF13193"/>
    </source>
</evidence>
<name>A0A397GR26_ASPTH</name>
<evidence type="ECO:0000256" key="12">
    <source>
        <dbReference type="ARBA" id="ARBA00022989"/>
    </source>
</evidence>
<dbReference type="VEuPathDB" id="FungiDB:CDV56_106415"/>
<dbReference type="GO" id="GO:0005524">
    <property type="term" value="F:ATP binding"/>
    <property type="evidence" value="ECO:0007669"/>
    <property type="project" value="UniProtKB-KW"/>
</dbReference>
<evidence type="ECO:0000256" key="1">
    <source>
        <dbReference type="ARBA" id="ARBA00004502"/>
    </source>
</evidence>
<dbReference type="STRING" id="41047.A0A397GR26"/>
<keyword evidence="5" id="KW-0813">Transport</keyword>
<feature type="domain" description="AMP-dependent synthetase/ligase" evidence="21">
    <location>
        <begin position="75"/>
        <end position="449"/>
    </location>
</feature>
<dbReference type="Gene3D" id="3.30.300.30">
    <property type="match status" value="1"/>
</dbReference>
<feature type="transmembrane region" description="Helical" evidence="20">
    <location>
        <begin position="120"/>
        <end position="143"/>
    </location>
</feature>
<evidence type="ECO:0000256" key="11">
    <source>
        <dbReference type="ARBA" id="ARBA00022840"/>
    </source>
</evidence>
<evidence type="ECO:0000313" key="23">
    <source>
        <dbReference type="EMBL" id="RHZ51483.1"/>
    </source>
</evidence>
<dbReference type="GO" id="GO:0044539">
    <property type="term" value="P:long-chain fatty acid import into cell"/>
    <property type="evidence" value="ECO:0007669"/>
    <property type="project" value="TreeGrafter"/>
</dbReference>
<evidence type="ECO:0000313" key="24">
    <source>
        <dbReference type="Proteomes" id="UP000215305"/>
    </source>
</evidence>
<dbReference type="InterPro" id="IPR045851">
    <property type="entry name" value="AMP-bd_C_sf"/>
</dbReference>
<dbReference type="GO" id="GO:0005811">
    <property type="term" value="C:lipid droplet"/>
    <property type="evidence" value="ECO:0007669"/>
    <property type="project" value="UniProtKB-SubCell"/>
</dbReference>
<dbReference type="GO" id="GO:0009898">
    <property type="term" value="C:cytoplasmic side of plasma membrane"/>
    <property type="evidence" value="ECO:0007669"/>
    <property type="project" value="TreeGrafter"/>
</dbReference>
<dbReference type="Gene3D" id="3.40.50.12780">
    <property type="entry name" value="N-terminal domain of ligase-like"/>
    <property type="match status" value="1"/>
</dbReference>
<evidence type="ECO:0000256" key="13">
    <source>
        <dbReference type="ARBA" id="ARBA00023055"/>
    </source>
</evidence>
<evidence type="ECO:0000256" key="18">
    <source>
        <dbReference type="ARBA" id="ARBA00068795"/>
    </source>
</evidence>
<dbReference type="GeneID" id="38128389"/>
<evidence type="ECO:0000256" key="10">
    <source>
        <dbReference type="ARBA" id="ARBA00022741"/>
    </source>
</evidence>
<evidence type="ECO:0000256" key="8">
    <source>
        <dbReference type="ARBA" id="ARBA00022677"/>
    </source>
</evidence>
<keyword evidence="9 20" id="KW-0812">Transmembrane</keyword>
<gene>
    <name evidence="23" type="ORF">CDV56_106415</name>
</gene>
<dbReference type="GO" id="GO:0005778">
    <property type="term" value="C:peroxisomal membrane"/>
    <property type="evidence" value="ECO:0007669"/>
    <property type="project" value="UniProtKB-SubCell"/>
</dbReference>
<dbReference type="InterPro" id="IPR025110">
    <property type="entry name" value="AMP-bd_C"/>
</dbReference>
<dbReference type="RefSeq" id="XP_026613007.1">
    <property type="nucleotide sequence ID" value="XM_026760034.1"/>
</dbReference>
<keyword evidence="10" id="KW-0547">Nucleotide-binding</keyword>
<keyword evidence="24" id="KW-1185">Reference proteome</keyword>
<dbReference type="PANTHER" id="PTHR43107:SF15">
    <property type="entry name" value="FATTY ACID TRANSPORT PROTEIN 3, ISOFORM A"/>
    <property type="match status" value="1"/>
</dbReference>
<protein>
    <recommendedName>
        <fullName evidence="18">Very long-chain fatty acid transport protein</fullName>
    </recommendedName>
    <alternativeName>
        <fullName evidence="19">Very-long-chain acyl-CoA synthetase</fullName>
    </alternativeName>
</protein>
<keyword evidence="7" id="KW-0436">Ligase</keyword>
<dbReference type="AlphaFoldDB" id="A0A397GR26"/>
<accession>A0A397GR26</accession>
<dbReference type="OrthoDB" id="10253869at2759"/>
<evidence type="ECO:0000256" key="9">
    <source>
        <dbReference type="ARBA" id="ARBA00022692"/>
    </source>
</evidence>